<keyword evidence="3 8" id="KW-0328">Glycosyltransferase</keyword>
<keyword evidence="6" id="KW-0472">Membrane</keyword>
<dbReference type="Pfam" id="PF04572">
    <property type="entry name" value="Gb3_synth"/>
    <property type="match status" value="1"/>
</dbReference>
<evidence type="ECO:0000259" key="7">
    <source>
        <dbReference type="Pfam" id="PF04572"/>
    </source>
</evidence>
<dbReference type="InterPro" id="IPR051981">
    <property type="entry name" value="Glycosyltransf_32"/>
</dbReference>
<comment type="subcellular location">
    <subcellularLocation>
        <location evidence="1">Golgi apparatus membrane</location>
        <topology evidence="1">Single-pass type II membrane protein</topology>
    </subcellularLocation>
</comment>
<evidence type="ECO:0000256" key="6">
    <source>
        <dbReference type="ARBA" id="ARBA00023136"/>
    </source>
</evidence>
<sequence>MVVSINLFLGKRRLVLTAATLVALVYILYSIDYHTYNENCFAREFPEPQRTLEDVQRAHKQPHRGRNIFFHETSCSADGVVKLNARQACAIESAARMNPNWNAFVLFAAPVGFRNKSALPLLDALLAYPNVNLRFVNLSTYAEDTPLDVWMQSGEIFRSRYMNSHLSDIMRYLTLFKYGGTYLDLDVVVLKSFDTLEPNYAGAESPRWVAAGVMNFEPDGHGHELAEMCVRDLLINFNGQDWGNNGPGVITRVLKQICATKSPLMMTRERCRFFTVYPPEAFYAINFDDYKQFFEERWLDQAMATVNRSVVVHVWNKFSKDHKVRVGSRVLYGVLAEQYCPRVYRASGEFF</sequence>
<organism evidence="8">
    <name type="scientific">Culex pipiens</name>
    <name type="common">House mosquito</name>
    <dbReference type="NCBI Taxonomy" id="7175"/>
    <lineage>
        <taxon>Eukaryota</taxon>
        <taxon>Metazoa</taxon>
        <taxon>Ecdysozoa</taxon>
        <taxon>Arthropoda</taxon>
        <taxon>Hexapoda</taxon>
        <taxon>Insecta</taxon>
        <taxon>Pterygota</taxon>
        <taxon>Neoptera</taxon>
        <taxon>Endopterygota</taxon>
        <taxon>Diptera</taxon>
        <taxon>Nematocera</taxon>
        <taxon>Culicoidea</taxon>
        <taxon>Culicidae</taxon>
        <taxon>Culicinae</taxon>
        <taxon>Culicini</taxon>
        <taxon>Culex</taxon>
        <taxon>Culex</taxon>
    </lineage>
</organism>
<dbReference type="EMBL" id="HBUE01325218">
    <property type="protein sequence ID" value="CAG6590509.1"/>
    <property type="molecule type" value="Transcribed_RNA"/>
</dbReference>
<dbReference type="EMBL" id="HBUE01218651">
    <property type="protein sequence ID" value="CAG6538494.1"/>
    <property type="molecule type" value="Transcribed_RNA"/>
</dbReference>
<dbReference type="GO" id="GO:0000139">
    <property type="term" value="C:Golgi membrane"/>
    <property type="evidence" value="ECO:0007669"/>
    <property type="project" value="UniProtKB-SubCell"/>
</dbReference>
<dbReference type="SUPFAM" id="SSF53448">
    <property type="entry name" value="Nucleotide-diphospho-sugar transferases"/>
    <property type="match status" value="1"/>
</dbReference>
<dbReference type="EMBL" id="HBUE01325221">
    <property type="protein sequence ID" value="CAG6590512.1"/>
    <property type="molecule type" value="Transcribed_RNA"/>
</dbReference>
<dbReference type="EMBL" id="HBUE01023534">
    <property type="protein sequence ID" value="CAG6453614.1"/>
    <property type="molecule type" value="Transcribed_RNA"/>
</dbReference>
<protein>
    <submittedName>
        <fullName evidence="8">Lactosylceramide 4-alpha-galactosyltransferase</fullName>
    </submittedName>
</protein>
<reference evidence="8" key="1">
    <citation type="submission" date="2021-05" db="EMBL/GenBank/DDBJ databases">
        <authorList>
            <person name="Alioto T."/>
            <person name="Alioto T."/>
            <person name="Gomez Garrido J."/>
        </authorList>
    </citation>
    <scope>NUCLEOTIDE SEQUENCE</scope>
</reference>
<evidence type="ECO:0000256" key="4">
    <source>
        <dbReference type="ARBA" id="ARBA00022679"/>
    </source>
</evidence>
<dbReference type="EMBL" id="HBUE01023533">
    <property type="protein sequence ID" value="CAG6453613.1"/>
    <property type="molecule type" value="Transcribed_RNA"/>
</dbReference>
<dbReference type="EMBL" id="HBUE01023532">
    <property type="protein sequence ID" value="CAG6453612.1"/>
    <property type="molecule type" value="Transcribed_RNA"/>
</dbReference>
<dbReference type="EMBL" id="HBUE01218653">
    <property type="protein sequence ID" value="CAG6538496.1"/>
    <property type="molecule type" value="Transcribed_RNA"/>
</dbReference>
<evidence type="ECO:0000256" key="5">
    <source>
        <dbReference type="ARBA" id="ARBA00023034"/>
    </source>
</evidence>
<proteinExistence type="inferred from homology"/>
<dbReference type="GO" id="GO:0006688">
    <property type="term" value="P:glycosphingolipid biosynthetic process"/>
    <property type="evidence" value="ECO:0007669"/>
    <property type="project" value="TreeGrafter"/>
</dbReference>
<dbReference type="EMBL" id="HBUE01023535">
    <property type="protein sequence ID" value="CAG6453615.1"/>
    <property type="molecule type" value="Transcribed_RNA"/>
</dbReference>
<dbReference type="AlphaFoldDB" id="A0A8D8F105"/>
<keyword evidence="5" id="KW-0333">Golgi apparatus</keyword>
<accession>A0A8D8F105</accession>
<dbReference type="PANTHER" id="PTHR12042">
    <property type="entry name" value="LACTOSYLCERAMIDE 4-ALPHA-GALACTOSYLTRANSFERASE ALPHA- 1,4-GALACTOSYLTRANSFERASE"/>
    <property type="match status" value="1"/>
</dbReference>
<keyword evidence="4 8" id="KW-0808">Transferase</keyword>
<dbReference type="EMBL" id="HBUE01325219">
    <property type="protein sequence ID" value="CAG6590510.1"/>
    <property type="molecule type" value="Transcribed_RNA"/>
</dbReference>
<dbReference type="EMBL" id="HBUE01218654">
    <property type="protein sequence ID" value="CAG6538497.1"/>
    <property type="molecule type" value="Transcribed_RNA"/>
</dbReference>
<evidence type="ECO:0000313" key="8">
    <source>
        <dbReference type="EMBL" id="CAG6453615.1"/>
    </source>
</evidence>
<dbReference type="EMBL" id="HBUE01218652">
    <property type="protein sequence ID" value="CAG6538495.1"/>
    <property type="molecule type" value="Transcribed_RNA"/>
</dbReference>
<dbReference type="Pfam" id="PF04488">
    <property type="entry name" value="Gly_transf_sug"/>
    <property type="match status" value="1"/>
</dbReference>
<dbReference type="InterPro" id="IPR007652">
    <property type="entry name" value="A1-4-GlycosylTfrase_dom"/>
</dbReference>
<dbReference type="PANTHER" id="PTHR12042:SF21">
    <property type="entry name" value="ALPHA1,4-GALACTOSYLTRANSFERASE 1-RELATED"/>
    <property type="match status" value="1"/>
</dbReference>
<dbReference type="GO" id="GO:0035248">
    <property type="term" value="F:alpha-1,4-N-acetylgalactosaminyltransferase activity"/>
    <property type="evidence" value="ECO:0007669"/>
    <property type="project" value="TreeGrafter"/>
</dbReference>
<evidence type="ECO:0000256" key="1">
    <source>
        <dbReference type="ARBA" id="ARBA00004323"/>
    </source>
</evidence>
<evidence type="ECO:0000256" key="3">
    <source>
        <dbReference type="ARBA" id="ARBA00022676"/>
    </source>
</evidence>
<dbReference type="InterPro" id="IPR007577">
    <property type="entry name" value="GlycoTrfase_DXD_sugar-bd_CS"/>
</dbReference>
<evidence type="ECO:0000256" key="2">
    <source>
        <dbReference type="ARBA" id="ARBA00009003"/>
    </source>
</evidence>
<dbReference type="InterPro" id="IPR029044">
    <property type="entry name" value="Nucleotide-diphossugar_trans"/>
</dbReference>
<dbReference type="Gene3D" id="3.90.550.20">
    <property type="match status" value="1"/>
</dbReference>
<comment type="similarity">
    <text evidence="2">Belongs to the glycosyltransferase 32 family.</text>
</comment>
<name>A0A8D8F105_CULPI</name>
<dbReference type="EMBL" id="HBUE01325220">
    <property type="protein sequence ID" value="CAG6590511.1"/>
    <property type="molecule type" value="Transcribed_RNA"/>
</dbReference>
<feature type="domain" description="Alpha 1,4-glycosyltransferase" evidence="7">
    <location>
        <begin position="220"/>
        <end position="346"/>
    </location>
</feature>